<gene>
    <name evidence="1" type="ORF">GCM10010971_34950</name>
</gene>
<dbReference type="EMBL" id="BMLY01000007">
    <property type="protein sequence ID" value="GGP27676.1"/>
    <property type="molecule type" value="Genomic_DNA"/>
</dbReference>
<dbReference type="Proteomes" id="UP000621859">
    <property type="component" value="Unassembled WGS sequence"/>
</dbReference>
<reference evidence="2" key="1">
    <citation type="journal article" date="2019" name="Int. J. Syst. Evol. Microbiol.">
        <title>The Global Catalogue of Microorganisms (GCM) 10K type strain sequencing project: providing services to taxonomists for standard genome sequencing and annotation.</title>
        <authorList>
            <consortium name="The Broad Institute Genomics Platform"/>
            <consortium name="The Broad Institute Genome Sequencing Center for Infectious Disease"/>
            <person name="Wu L."/>
            <person name="Ma J."/>
        </authorList>
    </citation>
    <scope>NUCLEOTIDE SEQUENCE [LARGE SCALE GENOMIC DNA]</scope>
    <source>
        <strain evidence="2">CGMCC 1.8860</strain>
    </source>
</reference>
<accession>A0ABQ2PQR1</accession>
<comment type="caution">
    <text evidence="1">The sequence shown here is derived from an EMBL/GenBank/DDBJ whole genome shotgun (WGS) entry which is preliminary data.</text>
</comment>
<keyword evidence="2" id="KW-1185">Reference proteome</keyword>
<proteinExistence type="predicted"/>
<name>A0ABQ2PQR1_9NEIS</name>
<sequence length="68" mass="7151">MPHGARAACNAFCIQSDASTLVLRHSKLDGSAGVVEQEAFQGDINASYNTHIGDLCQGGATMLVIQME</sequence>
<evidence type="ECO:0000313" key="2">
    <source>
        <dbReference type="Proteomes" id="UP000621859"/>
    </source>
</evidence>
<evidence type="ECO:0000313" key="1">
    <source>
        <dbReference type="EMBL" id="GGP27676.1"/>
    </source>
</evidence>
<organism evidence="1 2">
    <name type="scientific">Silvimonas amylolytica</name>
    <dbReference type="NCBI Taxonomy" id="449663"/>
    <lineage>
        <taxon>Bacteria</taxon>
        <taxon>Pseudomonadati</taxon>
        <taxon>Pseudomonadota</taxon>
        <taxon>Betaproteobacteria</taxon>
        <taxon>Neisseriales</taxon>
        <taxon>Chitinibacteraceae</taxon>
        <taxon>Silvimonas</taxon>
    </lineage>
</organism>
<protein>
    <submittedName>
        <fullName evidence="1">Uncharacterized protein</fullName>
    </submittedName>
</protein>